<feature type="transmembrane region" description="Helical" evidence="1">
    <location>
        <begin position="46"/>
        <end position="64"/>
    </location>
</feature>
<keyword evidence="1" id="KW-1133">Transmembrane helix</keyword>
<evidence type="ECO:0000313" key="2">
    <source>
        <dbReference type="WBParaSite" id="MCU_010558-RA"/>
    </source>
</evidence>
<evidence type="ECO:0000256" key="1">
    <source>
        <dbReference type="SAM" id="Phobius"/>
    </source>
</evidence>
<keyword evidence="1" id="KW-0472">Membrane</keyword>
<organism evidence="2">
    <name type="scientific">Mesocestoides corti</name>
    <name type="common">Flatworm</name>
    <dbReference type="NCBI Taxonomy" id="53468"/>
    <lineage>
        <taxon>Eukaryota</taxon>
        <taxon>Metazoa</taxon>
        <taxon>Spiralia</taxon>
        <taxon>Lophotrochozoa</taxon>
        <taxon>Platyhelminthes</taxon>
        <taxon>Cestoda</taxon>
        <taxon>Eucestoda</taxon>
        <taxon>Cyclophyllidea</taxon>
        <taxon>Mesocestoididae</taxon>
        <taxon>Mesocestoides</taxon>
    </lineage>
</organism>
<feature type="transmembrane region" description="Helical" evidence="1">
    <location>
        <begin position="7"/>
        <end position="26"/>
    </location>
</feature>
<feature type="transmembrane region" description="Helical" evidence="1">
    <location>
        <begin position="71"/>
        <end position="97"/>
    </location>
</feature>
<dbReference type="WBParaSite" id="MCU_010558-RA">
    <property type="protein sequence ID" value="MCU_010558-RA"/>
    <property type="gene ID" value="MCU_010558"/>
</dbReference>
<feature type="transmembrane region" description="Helical" evidence="1">
    <location>
        <begin position="103"/>
        <end position="126"/>
    </location>
</feature>
<reference evidence="2" key="1">
    <citation type="submission" date="2019-11" db="UniProtKB">
        <authorList>
            <consortium name="WormBaseParasite"/>
        </authorList>
    </citation>
    <scope>IDENTIFICATION</scope>
</reference>
<name>A0A5K3FQ60_MESCO</name>
<protein>
    <submittedName>
        <fullName evidence="2">MARVEL domain-containing protein</fullName>
    </submittedName>
</protein>
<accession>A0A5K3FQ60</accession>
<sequence>MNTAKLVNLVAVTTAATFVVIVVAVGTKDCSNIFDCPNDALRIQGIILLVAAIFLVTTTITYFVSFFKNPAWLRIACLVTSTFGLLLCFAGTLVLPYFEYDFWGQWLATVAATIALTFIISVSVSFSHKST</sequence>
<dbReference type="AlphaFoldDB" id="A0A5K3FQ60"/>
<keyword evidence="1" id="KW-0812">Transmembrane</keyword>
<proteinExistence type="predicted"/>